<dbReference type="CDD" id="cd00096">
    <property type="entry name" value="Ig"/>
    <property type="match status" value="2"/>
</dbReference>
<feature type="domain" description="Fibronectin type-III" evidence="12">
    <location>
        <begin position="658"/>
        <end position="750"/>
    </location>
</feature>
<dbReference type="InterPro" id="IPR036179">
    <property type="entry name" value="Ig-like_dom_sf"/>
</dbReference>
<feature type="compositionally biased region" description="Basic and acidic residues" evidence="9">
    <location>
        <begin position="1064"/>
        <end position="1075"/>
    </location>
</feature>
<evidence type="ECO:0000256" key="2">
    <source>
        <dbReference type="ARBA" id="ARBA00022525"/>
    </source>
</evidence>
<keyword evidence="5" id="KW-0325">Glycoprotein</keyword>
<dbReference type="InterPro" id="IPR013098">
    <property type="entry name" value="Ig_I-set"/>
</dbReference>
<name>A0AAD7YKF3_MYTSE</name>
<evidence type="ECO:0000256" key="1">
    <source>
        <dbReference type="ARBA" id="ARBA00004613"/>
    </source>
</evidence>
<evidence type="ECO:0000256" key="6">
    <source>
        <dbReference type="ARBA" id="ARBA00023319"/>
    </source>
</evidence>
<feature type="domain" description="Ig-like" evidence="11">
    <location>
        <begin position="89"/>
        <end position="159"/>
    </location>
</feature>
<feature type="compositionally biased region" description="Polar residues" evidence="9">
    <location>
        <begin position="1076"/>
        <end position="1105"/>
    </location>
</feature>
<feature type="domain" description="Ig-like" evidence="11">
    <location>
        <begin position="363"/>
        <end position="455"/>
    </location>
</feature>
<evidence type="ECO:0000256" key="4">
    <source>
        <dbReference type="ARBA" id="ARBA00023157"/>
    </source>
</evidence>
<comment type="subcellular location">
    <subcellularLocation>
        <location evidence="1">Secreted</location>
    </subcellularLocation>
</comment>
<proteinExistence type="inferred from homology"/>
<dbReference type="GO" id="GO:0009653">
    <property type="term" value="P:anatomical structure morphogenesis"/>
    <property type="evidence" value="ECO:0007669"/>
    <property type="project" value="UniProtKB-ARBA"/>
</dbReference>
<feature type="compositionally biased region" description="Gly residues" evidence="9">
    <location>
        <begin position="9"/>
        <end position="20"/>
    </location>
</feature>
<keyword evidence="2" id="KW-0964">Secreted</keyword>
<dbReference type="FunFam" id="2.60.40.10:FF:000032">
    <property type="entry name" value="palladin isoform X1"/>
    <property type="match status" value="1"/>
</dbReference>
<evidence type="ECO:0000259" key="12">
    <source>
        <dbReference type="PROSITE" id="PS50853"/>
    </source>
</evidence>
<dbReference type="SUPFAM" id="SSF49265">
    <property type="entry name" value="Fibronectin type III"/>
    <property type="match status" value="2"/>
</dbReference>
<dbReference type="PANTHER" id="PTHR44170:SF54">
    <property type="entry name" value="FI24025P1"/>
    <property type="match status" value="1"/>
</dbReference>
<dbReference type="SMART" id="SM00060">
    <property type="entry name" value="FN3"/>
    <property type="match status" value="4"/>
</dbReference>
<evidence type="ECO:0000259" key="11">
    <source>
        <dbReference type="PROSITE" id="PS50835"/>
    </source>
</evidence>
<feature type="transmembrane region" description="Helical" evidence="10">
    <location>
        <begin position="926"/>
        <end position="950"/>
    </location>
</feature>
<dbReference type="InterPro" id="IPR013783">
    <property type="entry name" value="Ig-like_fold"/>
</dbReference>
<keyword evidence="10" id="KW-0472">Membrane</keyword>
<comment type="caution">
    <text evidence="13">The sequence shown here is derived from an EMBL/GenBank/DDBJ whole genome shotgun (WGS) entry which is preliminary data.</text>
</comment>
<sequence length="1116" mass="122038">MTENALNGQGSGGGARGGRGAAGVRAERQCAGGSGLRRTCPRSPLIENSECCANACVFMAVTLLRVLVLGVIAAAADDVPIRWLSSPRATVPCVVPDAELIPARRPPPPLEADDRPRPKPYVWRKGDEEVKRVLSNGTLEVSRKKDGSSEGVYQCSVRHHAGLVLGYPVHLKFAYLDKQFSVHPENATAWRGQPFALTCGISSGPPASLSWQKDGGPLPENNRFHLLKNQLLITDVTKEDAGLYRCKATNSYANRTRFSHGGRLQVEEAPAELDPGILPLQHEGDVAVPRNGTVVLPCPVTGWPRPKLIWELSRPGERTSELEATDEVLILSQVDLDQEGVYTCRVEGNSDLFKTFNVTITEPVKITVPPESKQTFRASTIRFNCTAVGRPAPTVTWYKDGKPLVLAGRIVVLPSASGTKRLELLIRSVTSEDAGVYQCFAQNPTSSVSAWATLNVTGAGAAAPAGVRCWPTGARSVAVRWPSVNADVMAYTVQITDPGGTSLPGQPVIGLEDVASVAEPLTPYGFQVRAYIKSSSTNRNVASDMSESVECQGQGVPIKLARQGDDILVSWRQFANQTAGVLQWILQYKAENSSDEHNVTLDGKVTNHTIKVSSQEPLQVRVLGTKQLPWLQQNLTLVPWTSTSIAIHAPDGGEVTAVPEDVEVTDVAPRELTVRWRCEEADAALEVYSYMVCTRKVDGNEECLESHSKSARITKLSPSTEYEVRVQARIPSRKAVGDFSAPIHISTPSEGTQRFKDLTYKLVNTSTLRVSWNSVPDKYTIHYSNEYELPINQWPCVDTMGNTVLLTGLDLTKKLYVIVKGYEPVGYSTTLIIPVQVPEAKELEYWFTSTGVQVSWRGDGPRIVRYSQNLTQSLDKWPTINVTSNTVHITGLEPEQSTYVMVVASGPNPRSQVLTVPPRPPYQASYFLSIGLGVGALVLLLMAAAAVCIWRRRKRSLSPARSRRRNLSSNEGNEEEGAEMKNIGNRLANGGGSKDAGEPLLNGHVHITENPNQSKTPNGRMRKGRRYEAAFDVARYEDPDSTLETVLDPDTSASTTFNLLDTSRRPEYDVSRSSRDLSANNSFNKLPDDNMNSELTRSTDFQLDNSKILPTLQPNG</sequence>
<dbReference type="Gene3D" id="2.60.40.10">
    <property type="entry name" value="Immunoglobulins"/>
    <property type="match status" value="4"/>
</dbReference>
<dbReference type="CDD" id="cd00063">
    <property type="entry name" value="FN3"/>
    <property type="match status" value="1"/>
</dbReference>
<comment type="similarity">
    <text evidence="7">Belongs to the hemolin family.</text>
</comment>
<dbReference type="SMART" id="SM00408">
    <property type="entry name" value="IGc2"/>
    <property type="match status" value="4"/>
</dbReference>
<keyword evidence="14" id="KW-1185">Reference proteome</keyword>
<dbReference type="InterPro" id="IPR003599">
    <property type="entry name" value="Ig_sub"/>
</dbReference>
<gene>
    <name evidence="13" type="ORF">PYW07_016333</name>
</gene>
<dbReference type="EMBL" id="JARGEI010000015">
    <property type="protein sequence ID" value="KAJ8718777.1"/>
    <property type="molecule type" value="Genomic_DNA"/>
</dbReference>
<keyword evidence="10" id="KW-1133">Transmembrane helix</keyword>
<dbReference type="GO" id="GO:0005576">
    <property type="term" value="C:extracellular region"/>
    <property type="evidence" value="ECO:0007669"/>
    <property type="project" value="UniProtKB-SubCell"/>
</dbReference>
<keyword evidence="6" id="KW-0393">Immunoglobulin domain</keyword>
<evidence type="ECO:0000256" key="5">
    <source>
        <dbReference type="ARBA" id="ARBA00023180"/>
    </source>
</evidence>
<feature type="region of interest" description="Disordered" evidence="9">
    <location>
        <begin position="1064"/>
        <end position="1116"/>
    </location>
</feature>
<dbReference type="Pfam" id="PF13927">
    <property type="entry name" value="Ig_3"/>
    <property type="match status" value="1"/>
</dbReference>
<dbReference type="Pfam" id="PF00041">
    <property type="entry name" value="fn3"/>
    <property type="match status" value="1"/>
</dbReference>
<evidence type="ECO:0000256" key="7">
    <source>
        <dbReference type="ARBA" id="ARBA00061228"/>
    </source>
</evidence>
<dbReference type="InterPro" id="IPR003598">
    <property type="entry name" value="Ig_sub2"/>
</dbReference>
<dbReference type="InterPro" id="IPR003961">
    <property type="entry name" value="FN3_dom"/>
</dbReference>
<feature type="region of interest" description="Disordered" evidence="9">
    <location>
        <begin position="1"/>
        <end position="20"/>
    </location>
</feature>
<dbReference type="InterPro" id="IPR007110">
    <property type="entry name" value="Ig-like_dom"/>
</dbReference>
<evidence type="ECO:0000256" key="9">
    <source>
        <dbReference type="SAM" id="MobiDB-lite"/>
    </source>
</evidence>
<feature type="region of interest" description="Disordered" evidence="9">
    <location>
        <begin position="959"/>
        <end position="978"/>
    </location>
</feature>
<accession>A0AAD7YKF3</accession>
<feature type="domain" description="Ig-like" evidence="11">
    <location>
        <begin position="275"/>
        <end position="361"/>
    </location>
</feature>
<dbReference type="InterPro" id="IPR036116">
    <property type="entry name" value="FN3_sf"/>
</dbReference>
<keyword evidence="4" id="KW-1015">Disulfide bond</keyword>
<reference evidence="13" key="1">
    <citation type="submission" date="2023-03" db="EMBL/GenBank/DDBJ databases">
        <title>Chromosome-level genomes of two armyworms, Mythimna separata and Mythimna loreyi, provide insights into the biosynthesis and reception of sex pheromones.</title>
        <authorList>
            <person name="Zhao H."/>
        </authorList>
    </citation>
    <scope>NUCLEOTIDE SEQUENCE</scope>
    <source>
        <strain evidence="13">BeijingLab</strain>
        <tissue evidence="13">Pupa</tissue>
    </source>
</reference>
<evidence type="ECO:0000313" key="14">
    <source>
        <dbReference type="Proteomes" id="UP001231518"/>
    </source>
</evidence>
<dbReference type="PROSITE" id="PS50853">
    <property type="entry name" value="FN3"/>
    <property type="match status" value="1"/>
</dbReference>
<dbReference type="SMART" id="SM00409">
    <property type="entry name" value="IG"/>
    <property type="match status" value="3"/>
</dbReference>
<feature type="region of interest" description="Disordered" evidence="9">
    <location>
        <begin position="983"/>
        <end position="1024"/>
    </location>
</feature>
<evidence type="ECO:0000313" key="13">
    <source>
        <dbReference type="EMBL" id="KAJ8718777.1"/>
    </source>
</evidence>
<evidence type="ECO:0000256" key="8">
    <source>
        <dbReference type="ARBA" id="ARBA00068688"/>
    </source>
</evidence>
<feature type="domain" description="Ig-like" evidence="11">
    <location>
        <begin position="178"/>
        <end position="259"/>
    </location>
</feature>
<organism evidence="13 14">
    <name type="scientific">Mythimna separata</name>
    <name type="common">Oriental armyworm</name>
    <name type="synonym">Pseudaletia separata</name>
    <dbReference type="NCBI Taxonomy" id="271217"/>
    <lineage>
        <taxon>Eukaryota</taxon>
        <taxon>Metazoa</taxon>
        <taxon>Ecdysozoa</taxon>
        <taxon>Arthropoda</taxon>
        <taxon>Hexapoda</taxon>
        <taxon>Insecta</taxon>
        <taxon>Pterygota</taxon>
        <taxon>Neoptera</taxon>
        <taxon>Endopterygota</taxon>
        <taxon>Lepidoptera</taxon>
        <taxon>Glossata</taxon>
        <taxon>Ditrysia</taxon>
        <taxon>Noctuoidea</taxon>
        <taxon>Noctuidae</taxon>
        <taxon>Noctuinae</taxon>
        <taxon>Hadenini</taxon>
        <taxon>Mythimna</taxon>
    </lineage>
</organism>
<evidence type="ECO:0000256" key="10">
    <source>
        <dbReference type="SAM" id="Phobius"/>
    </source>
</evidence>
<keyword evidence="10" id="KW-0812">Transmembrane</keyword>
<dbReference type="PROSITE" id="PS50835">
    <property type="entry name" value="IG_LIKE"/>
    <property type="match status" value="4"/>
</dbReference>
<dbReference type="GO" id="GO:0030154">
    <property type="term" value="P:cell differentiation"/>
    <property type="evidence" value="ECO:0007669"/>
    <property type="project" value="UniProtKB-ARBA"/>
</dbReference>
<dbReference type="Pfam" id="PF07679">
    <property type="entry name" value="I-set"/>
    <property type="match status" value="2"/>
</dbReference>
<dbReference type="AlphaFoldDB" id="A0AAD7YKF3"/>
<protein>
    <recommendedName>
        <fullName evidence="8">Hemolin</fullName>
    </recommendedName>
</protein>
<dbReference type="Proteomes" id="UP001231518">
    <property type="component" value="Chromosome 8"/>
</dbReference>
<dbReference type="SUPFAM" id="SSF48726">
    <property type="entry name" value="Immunoglobulin"/>
    <property type="match status" value="3"/>
</dbReference>
<dbReference type="PANTHER" id="PTHR44170">
    <property type="entry name" value="PROTEIN SIDEKICK"/>
    <property type="match status" value="1"/>
</dbReference>
<dbReference type="GO" id="GO:0098609">
    <property type="term" value="P:cell-cell adhesion"/>
    <property type="evidence" value="ECO:0007669"/>
    <property type="project" value="TreeGrafter"/>
</dbReference>
<evidence type="ECO:0000256" key="3">
    <source>
        <dbReference type="ARBA" id="ARBA00022737"/>
    </source>
</evidence>
<keyword evidence="3" id="KW-0677">Repeat</keyword>